<name>A0A8H3X5S6_GIGMA</name>
<evidence type="ECO:0000313" key="1">
    <source>
        <dbReference type="EMBL" id="KAF0416575.1"/>
    </source>
</evidence>
<dbReference type="AlphaFoldDB" id="A0A8H3X5S6"/>
<gene>
    <name evidence="1" type="ORF">F8M41_007411</name>
</gene>
<proteinExistence type="predicted"/>
<comment type="caution">
    <text evidence="1">The sequence shown here is derived from an EMBL/GenBank/DDBJ whole genome shotgun (WGS) entry which is preliminary data.</text>
</comment>
<keyword evidence="2" id="KW-1185">Reference proteome</keyword>
<protein>
    <submittedName>
        <fullName evidence="1">Uncharacterized protein</fullName>
    </submittedName>
</protein>
<dbReference type="EMBL" id="WTPW01001747">
    <property type="protein sequence ID" value="KAF0416575.1"/>
    <property type="molecule type" value="Genomic_DNA"/>
</dbReference>
<accession>A0A8H3X5S6</accession>
<sequence length="119" mass="13539">MFPDRTENEHIVINHECSGNEKEIICLVDDEDLAGVIWAQGFKVDLPIVVETSDSYIDLPRFDEELPDTTNYEKTLGHVLEDIAIKHKTCIHVTSANKATRREFISCILHGIARTPKYT</sequence>
<dbReference type="Proteomes" id="UP000439903">
    <property type="component" value="Unassembled WGS sequence"/>
</dbReference>
<organism evidence="1 2">
    <name type="scientific">Gigaspora margarita</name>
    <dbReference type="NCBI Taxonomy" id="4874"/>
    <lineage>
        <taxon>Eukaryota</taxon>
        <taxon>Fungi</taxon>
        <taxon>Fungi incertae sedis</taxon>
        <taxon>Mucoromycota</taxon>
        <taxon>Glomeromycotina</taxon>
        <taxon>Glomeromycetes</taxon>
        <taxon>Diversisporales</taxon>
        <taxon>Gigasporaceae</taxon>
        <taxon>Gigaspora</taxon>
    </lineage>
</organism>
<dbReference type="OrthoDB" id="2306829at2759"/>
<reference evidence="1 2" key="1">
    <citation type="journal article" date="2019" name="Environ. Microbiol.">
        <title>At the nexus of three kingdoms: the genome of the mycorrhizal fungus Gigaspora margarita provides insights into plant, endobacterial and fungal interactions.</title>
        <authorList>
            <person name="Venice F."/>
            <person name="Ghignone S."/>
            <person name="Salvioli di Fossalunga A."/>
            <person name="Amselem J."/>
            <person name="Novero M."/>
            <person name="Xianan X."/>
            <person name="Sedzielewska Toro K."/>
            <person name="Morin E."/>
            <person name="Lipzen A."/>
            <person name="Grigoriev I.V."/>
            <person name="Henrissat B."/>
            <person name="Martin F.M."/>
            <person name="Bonfante P."/>
        </authorList>
    </citation>
    <scope>NUCLEOTIDE SEQUENCE [LARGE SCALE GENOMIC DNA]</scope>
    <source>
        <strain evidence="1 2">BEG34</strain>
    </source>
</reference>
<evidence type="ECO:0000313" key="2">
    <source>
        <dbReference type="Proteomes" id="UP000439903"/>
    </source>
</evidence>